<feature type="domain" description="Prepilin type IV endopeptidase peptidase" evidence="2">
    <location>
        <begin position="23"/>
        <end position="120"/>
    </location>
</feature>
<sequence>MPVTFVFALSVLPVLYVAVATPFLVVFDVRHRRLPNVIVLPGLAVVALAAAAAALVAHVDASGTALVAGVTLVVFALFRAAGALAMGDVKLAVLLAAALAPLAGASLAPYVLAVTTTAFTAGLVSLLVLDRTRRRSRRSCDRACRCRERTTRACGRACRSPRQAAGGLAFSPREQGSVRVGVRPPVGVASTVRASPSDIPLGPFLLLGFWVPVVAAIVLPGGVIPE</sequence>
<dbReference type="Pfam" id="PF01478">
    <property type="entry name" value="Peptidase_A24"/>
    <property type="match status" value="1"/>
</dbReference>
<accession>A0A3E0VII2</accession>
<evidence type="ECO:0000256" key="1">
    <source>
        <dbReference type="SAM" id="Phobius"/>
    </source>
</evidence>
<evidence type="ECO:0000313" key="3">
    <source>
        <dbReference type="EMBL" id="RFA09762.1"/>
    </source>
</evidence>
<feature type="transmembrane region" description="Helical" evidence="1">
    <location>
        <begin position="204"/>
        <end position="224"/>
    </location>
</feature>
<gene>
    <name evidence="3" type="ORF">B7R54_11505</name>
</gene>
<feature type="transmembrane region" description="Helical" evidence="1">
    <location>
        <begin position="34"/>
        <end position="55"/>
    </location>
</feature>
<keyword evidence="1" id="KW-0812">Transmembrane</keyword>
<evidence type="ECO:0000259" key="2">
    <source>
        <dbReference type="Pfam" id="PF01478"/>
    </source>
</evidence>
<organism evidence="3 4">
    <name type="scientific">Subtercola boreus</name>
    <dbReference type="NCBI Taxonomy" id="120213"/>
    <lineage>
        <taxon>Bacteria</taxon>
        <taxon>Bacillati</taxon>
        <taxon>Actinomycetota</taxon>
        <taxon>Actinomycetes</taxon>
        <taxon>Micrococcales</taxon>
        <taxon>Microbacteriaceae</taxon>
        <taxon>Subtercola</taxon>
    </lineage>
</organism>
<dbReference type="AlphaFoldDB" id="A0A3E0VII2"/>
<reference evidence="3 4" key="1">
    <citation type="submission" date="2017-04" db="EMBL/GenBank/DDBJ databases">
        <title>Comparative genome analysis of Subtercola boreus.</title>
        <authorList>
            <person name="Cho Y.-J."/>
            <person name="Cho A."/>
            <person name="Kim O.-S."/>
            <person name="Lee J.-I."/>
        </authorList>
    </citation>
    <scope>NUCLEOTIDE SEQUENCE [LARGE SCALE GENOMIC DNA]</scope>
    <source>
        <strain evidence="3 4">K300</strain>
    </source>
</reference>
<dbReference type="GO" id="GO:0004190">
    <property type="term" value="F:aspartic-type endopeptidase activity"/>
    <property type="evidence" value="ECO:0007669"/>
    <property type="project" value="InterPro"/>
</dbReference>
<comment type="caution">
    <text evidence="3">The sequence shown here is derived from an EMBL/GenBank/DDBJ whole genome shotgun (WGS) entry which is preliminary data.</text>
</comment>
<keyword evidence="1" id="KW-0472">Membrane</keyword>
<protein>
    <recommendedName>
        <fullName evidence="2">Prepilin type IV endopeptidase peptidase domain-containing protein</fullName>
    </recommendedName>
</protein>
<keyword evidence="1" id="KW-1133">Transmembrane helix</keyword>
<dbReference type="InterPro" id="IPR000045">
    <property type="entry name" value="Prepilin_IV_endopep_pep"/>
</dbReference>
<dbReference type="EMBL" id="NBWZ01000001">
    <property type="protein sequence ID" value="RFA09762.1"/>
    <property type="molecule type" value="Genomic_DNA"/>
</dbReference>
<dbReference type="Proteomes" id="UP000256486">
    <property type="component" value="Unassembled WGS sequence"/>
</dbReference>
<dbReference type="Gene3D" id="1.20.120.1220">
    <property type="match status" value="1"/>
</dbReference>
<evidence type="ECO:0000313" key="4">
    <source>
        <dbReference type="Proteomes" id="UP000256486"/>
    </source>
</evidence>
<name>A0A3E0VII2_9MICO</name>
<dbReference type="GO" id="GO:0016020">
    <property type="term" value="C:membrane"/>
    <property type="evidence" value="ECO:0007669"/>
    <property type="project" value="InterPro"/>
</dbReference>
<feature type="transmembrane region" description="Helical" evidence="1">
    <location>
        <begin position="110"/>
        <end position="129"/>
    </location>
</feature>
<keyword evidence="4" id="KW-1185">Reference proteome</keyword>
<dbReference type="OrthoDB" id="2087435at2"/>
<feature type="transmembrane region" description="Helical" evidence="1">
    <location>
        <begin position="61"/>
        <end position="78"/>
    </location>
</feature>
<feature type="transmembrane region" description="Helical" evidence="1">
    <location>
        <begin position="6"/>
        <end position="27"/>
    </location>
</feature>
<dbReference type="RefSeq" id="WP_116415164.1">
    <property type="nucleotide sequence ID" value="NZ_NBWZ01000001.1"/>
</dbReference>
<proteinExistence type="predicted"/>